<dbReference type="EMBL" id="KZ805310">
    <property type="protein sequence ID" value="PVI06240.1"/>
    <property type="molecule type" value="Genomic_DNA"/>
</dbReference>
<proteinExistence type="predicted"/>
<gene>
    <name evidence="1" type="ORF">DM02DRAFT_623538</name>
</gene>
<reference evidence="1 2" key="1">
    <citation type="journal article" date="2018" name="Sci. Rep.">
        <title>Comparative genomics provides insights into the lifestyle and reveals functional heterogeneity of dark septate endophytic fungi.</title>
        <authorList>
            <person name="Knapp D.G."/>
            <person name="Nemeth J.B."/>
            <person name="Barry K."/>
            <person name="Hainaut M."/>
            <person name="Henrissat B."/>
            <person name="Johnson J."/>
            <person name="Kuo A."/>
            <person name="Lim J.H.P."/>
            <person name="Lipzen A."/>
            <person name="Nolan M."/>
            <person name="Ohm R.A."/>
            <person name="Tamas L."/>
            <person name="Grigoriev I.V."/>
            <person name="Spatafora J.W."/>
            <person name="Nagy L.G."/>
            <person name="Kovacs G.M."/>
        </authorList>
    </citation>
    <scope>NUCLEOTIDE SEQUENCE [LARGE SCALE GENOMIC DNA]</scope>
    <source>
        <strain evidence="1 2">DSE2036</strain>
    </source>
</reference>
<dbReference type="Proteomes" id="UP000244855">
    <property type="component" value="Unassembled WGS sequence"/>
</dbReference>
<organism evidence="1 2">
    <name type="scientific">Periconia macrospinosa</name>
    <dbReference type="NCBI Taxonomy" id="97972"/>
    <lineage>
        <taxon>Eukaryota</taxon>
        <taxon>Fungi</taxon>
        <taxon>Dikarya</taxon>
        <taxon>Ascomycota</taxon>
        <taxon>Pezizomycotina</taxon>
        <taxon>Dothideomycetes</taxon>
        <taxon>Pleosporomycetidae</taxon>
        <taxon>Pleosporales</taxon>
        <taxon>Massarineae</taxon>
        <taxon>Periconiaceae</taxon>
        <taxon>Periconia</taxon>
    </lineage>
</organism>
<sequence length="133" mass="15650">MPMLQRIIRFFRQPQPSRPSTILLHNYPLPRQAIELQLREQRRALQDIQITLNSYGQSLQRHNRLLSFNVMSYINTAIGSVAVTQKKRTWEIQQIMDTWRIRKAQRQIEKNVVRFAVEGLKLVRDVIAGSGKL</sequence>
<evidence type="ECO:0000313" key="1">
    <source>
        <dbReference type="EMBL" id="PVI06240.1"/>
    </source>
</evidence>
<protein>
    <submittedName>
        <fullName evidence="1">Uncharacterized protein</fullName>
    </submittedName>
</protein>
<evidence type="ECO:0000313" key="2">
    <source>
        <dbReference type="Proteomes" id="UP000244855"/>
    </source>
</evidence>
<accession>A0A2V1EA64</accession>
<keyword evidence="2" id="KW-1185">Reference proteome</keyword>
<dbReference type="AlphaFoldDB" id="A0A2V1EA64"/>
<name>A0A2V1EA64_9PLEO</name>